<dbReference type="AlphaFoldDB" id="A0A7S7NXX7"/>
<evidence type="ECO:0000313" key="2">
    <source>
        <dbReference type="Proteomes" id="UP000593892"/>
    </source>
</evidence>
<keyword evidence="2" id="KW-1185">Reference proteome</keyword>
<dbReference type="Pfam" id="PF05711">
    <property type="entry name" value="TylF"/>
    <property type="match status" value="1"/>
</dbReference>
<dbReference type="Proteomes" id="UP000593892">
    <property type="component" value="Chromosome"/>
</dbReference>
<dbReference type="PANTHER" id="PTHR40036">
    <property type="entry name" value="MACROCIN O-METHYLTRANSFERASE"/>
    <property type="match status" value="1"/>
</dbReference>
<dbReference type="SUPFAM" id="SSF53335">
    <property type="entry name" value="S-adenosyl-L-methionine-dependent methyltransferases"/>
    <property type="match status" value="1"/>
</dbReference>
<dbReference type="InterPro" id="IPR029063">
    <property type="entry name" value="SAM-dependent_MTases_sf"/>
</dbReference>
<reference evidence="1 2" key="1">
    <citation type="submission" date="2020-10" db="EMBL/GenBank/DDBJ databases">
        <title>Complete genome sequence of Paludibaculum fermentans P105T, a facultatively anaerobic acidobacterium capable of dissimilatory Fe(III) reduction.</title>
        <authorList>
            <person name="Dedysh S.N."/>
            <person name="Beletsky A.V."/>
            <person name="Kulichevskaya I.S."/>
            <person name="Mardanov A.V."/>
            <person name="Ravin N.V."/>
        </authorList>
    </citation>
    <scope>NUCLEOTIDE SEQUENCE [LARGE SCALE GENOMIC DNA]</scope>
    <source>
        <strain evidence="1 2">P105</strain>
    </source>
</reference>
<proteinExistence type="predicted"/>
<dbReference type="Gene3D" id="3.40.50.150">
    <property type="entry name" value="Vaccinia Virus protein VP39"/>
    <property type="match status" value="1"/>
</dbReference>
<organism evidence="1 2">
    <name type="scientific">Paludibaculum fermentans</name>
    <dbReference type="NCBI Taxonomy" id="1473598"/>
    <lineage>
        <taxon>Bacteria</taxon>
        <taxon>Pseudomonadati</taxon>
        <taxon>Acidobacteriota</taxon>
        <taxon>Terriglobia</taxon>
        <taxon>Bryobacterales</taxon>
        <taxon>Bryobacteraceae</taxon>
        <taxon>Paludibaculum</taxon>
    </lineage>
</organism>
<accession>A0A7S7NXX7</accession>
<sequence length="274" mass="31471">METLYLDLLKKSLLGELYWENEARILYLRESAQGLRPYDWHTELRIEERMPEFCRTFRELASVGRFLDDRVENLGYQHTMVGRLRLSNVEQCLEQILRDQTPGDLMECGVWQGGVPIFLRGFLRAHGITSRHVWAADSFAGVPASRLPQDEDEDLSADRFPNLAISLARVKDHFARYGLLDGQVHFLEGLFSETLPTAPIHTLALLRIDADLYESTRDVLTFLYPKVARGGFVIVDDYGCIPGCRLAVEEYLARHGLSPKVHTIDWTGIYWQKD</sequence>
<keyword evidence="1" id="KW-0489">Methyltransferase</keyword>
<dbReference type="PANTHER" id="PTHR40036:SF1">
    <property type="entry name" value="MACROCIN O-METHYLTRANSFERASE"/>
    <property type="match status" value="1"/>
</dbReference>
<evidence type="ECO:0000313" key="1">
    <source>
        <dbReference type="EMBL" id="QOY91828.1"/>
    </source>
</evidence>
<dbReference type="InterPro" id="IPR008884">
    <property type="entry name" value="TylF_MeTrfase"/>
</dbReference>
<keyword evidence="1" id="KW-0808">Transferase</keyword>
<name>A0A7S7NXX7_PALFE</name>
<dbReference type="GO" id="GO:0032259">
    <property type="term" value="P:methylation"/>
    <property type="evidence" value="ECO:0007669"/>
    <property type="project" value="UniProtKB-KW"/>
</dbReference>
<dbReference type="EMBL" id="CP063849">
    <property type="protein sequence ID" value="QOY91828.1"/>
    <property type="molecule type" value="Genomic_DNA"/>
</dbReference>
<dbReference type="KEGG" id="pfer:IRI77_18370"/>
<dbReference type="RefSeq" id="WP_194453482.1">
    <property type="nucleotide sequence ID" value="NZ_CP063849.1"/>
</dbReference>
<protein>
    <submittedName>
        <fullName evidence="1">Class I SAM-dependent methyltransferase</fullName>
    </submittedName>
</protein>
<dbReference type="GO" id="GO:0008168">
    <property type="term" value="F:methyltransferase activity"/>
    <property type="evidence" value="ECO:0007669"/>
    <property type="project" value="UniProtKB-KW"/>
</dbReference>
<gene>
    <name evidence="1" type="ORF">IRI77_18370</name>
</gene>